<sequence>MYAIVDIAGKQYRVEKGQYLYIPYHEQAQPEQTLTFDRVLLLVDGEQVYLGRPVVEGARLQTRVLQHVKADKVLVFKKKRRKRYRVKRGHRQLYTKVLVEALELPKAAQPLSAAMTAAA</sequence>
<dbReference type="InterPro" id="IPR028909">
    <property type="entry name" value="bL21-like"/>
</dbReference>
<evidence type="ECO:0000313" key="8">
    <source>
        <dbReference type="EMBL" id="HER96426.1"/>
    </source>
</evidence>
<dbReference type="PANTHER" id="PTHR21349">
    <property type="entry name" value="50S RIBOSOMAL PROTEIN L21"/>
    <property type="match status" value="1"/>
</dbReference>
<keyword evidence="5 6" id="KW-0687">Ribonucleoprotein</keyword>
<dbReference type="AlphaFoldDB" id="A0A7V2F6J2"/>
<keyword evidence="2 6" id="KW-0699">rRNA-binding</keyword>
<dbReference type="NCBIfam" id="TIGR00061">
    <property type="entry name" value="L21"/>
    <property type="match status" value="1"/>
</dbReference>
<dbReference type="InterPro" id="IPR036164">
    <property type="entry name" value="bL21-like_sf"/>
</dbReference>
<dbReference type="GO" id="GO:0005840">
    <property type="term" value="C:ribosome"/>
    <property type="evidence" value="ECO:0007669"/>
    <property type="project" value="UniProtKB-KW"/>
</dbReference>
<protein>
    <recommendedName>
        <fullName evidence="6">Large ribosomal subunit protein bL21</fullName>
    </recommendedName>
</protein>
<keyword evidence="3 6" id="KW-0694">RNA-binding</keyword>
<evidence type="ECO:0000256" key="6">
    <source>
        <dbReference type="HAMAP-Rule" id="MF_01363"/>
    </source>
</evidence>
<evidence type="ECO:0000256" key="3">
    <source>
        <dbReference type="ARBA" id="ARBA00022884"/>
    </source>
</evidence>
<dbReference type="SUPFAM" id="SSF141091">
    <property type="entry name" value="L21p-like"/>
    <property type="match status" value="1"/>
</dbReference>
<dbReference type="GO" id="GO:0019843">
    <property type="term" value="F:rRNA binding"/>
    <property type="evidence" value="ECO:0007669"/>
    <property type="project" value="UniProtKB-UniRule"/>
</dbReference>
<evidence type="ECO:0000256" key="1">
    <source>
        <dbReference type="ARBA" id="ARBA00008563"/>
    </source>
</evidence>
<dbReference type="HAMAP" id="MF_01363">
    <property type="entry name" value="Ribosomal_bL21"/>
    <property type="match status" value="1"/>
</dbReference>
<dbReference type="GO" id="GO:0006412">
    <property type="term" value="P:translation"/>
    <property type="evidence" value="ECO:0007669"/>
    <property type="project" value="UniProtKB-UniRule"/>
</dbReference>
<dbReference type="PANTHER" id="PTHR21349:SF0">
    <property type="entry name" value="LARGE RIBOSOMAL SUBUNIT PROTEIN BL21M"/>
    <property type="match status" value="1"/>
</dbReference>
<dbReference type="PROSITE" id="PS01169">
    <property type="entry name" value="RIBOSOMAL_L21"/>
    <property type="match status" value="1"/>
</dbReference>
<comment type="similarity">
    <text evidence="1 6 7">Belongs to the bacterial ribosomal protein bL21 family.</text>
</comment>
<evidence type="ECO:0000256" key="7">
    <source>
        <dbReference type="RuleBase" id="RU000562"/>
    </source>
</evidence>
<dbReference type="GO" id="GO:1990904">
    <property type="term" value="C:ribonucleoprotein complex"/>
    <property type="evidence" value="ECO:0007669"/>
    <property type="project" value="UniProtKB-KW"/>
</dbReference>
<dbReference type="Pfam" id="PF00829">
    <property type="entry name" value="Ribosomal_L21p"/>
    <property type="match status" value="1"/>
</dbReference>
<name>A0A7V2F6J2_RHOMR</name>
<comment type="caution">
    <text evidence="8">The sequence shown here is derived from an EMBL/GenBank/DDBJ whole genome shotgun (WGS) entry which is preliminary data.</text>
</comment>
<dbReference type="EMBL" id="DSGB01000005">
    <property type="protein sequence ID" value="HER96426.1"/>
    <property type="molecule type" value="Genomic_DNA"/>
</dbReference>
<dbReference type="InterPro" id="IPR001787">
    <property type="entry name" value="Ribosomal_bL21"/>
</dbReference>
<evidence type="ECO:0000256" key="5">
    <source>
        <dbReference type="ARBA" id="ARBA00023274"/>
    </source>
</evidence>
<gene>
    <name evidence="6 8" type="primary">rplU</name>
    <name evidence="8" type="ORF">ENO59_07900</name>
</gene>
<evidence type="ECO:0000256" key="4">
    <source>
        <dbReference type="ARBA" id="ARBA00022980"/>
    </source>
</evidence>
<comment type="function">
    <text evidence="6 7">This protein binds to 23S rRNA in the presence of protein L20.</text>
</comment>
<comment type="subunit">
    <text evidence="6">Part of the 50S ribosomal subunit. Contacts protein L20.</text>
</comment>
<evidence type="ECO:0000256" key="2">
    <source>
        <dbReference type="ARBA" id="ARBA00022730"/>
    </source>
</evidence>
<proteinExistence type="inferred from homology"/>
<dbReference type="InterPro" id="IPR018258">
    <property type="entry name" value="Ribosomal_bL21_CS"/>
</dbReference>
<organism evidence="8">
    <name type="scientific">Rhodothermus marinus</name>
    <name type="common">Rhodothermus obamensis</name>
    <dbReference type="NCBI Taxonomy" id="29549"/>
    <lineage>
        <taxon>Bacteria</taxon>
        <taxon>Pseudomonadati</taxon>
        <taxon>Rhodothermota</taxon>
        <taxon>Rhodothermia</taxon>
        <taxon>Rhodothermales</taxon>
        <taxon>Rhodothermaceae</taxon>
        <taxon>Rhodothermus</taxon>
    </lineage>
</organism>
<accession>A0A7V2F6J2</accession>
<dbReference type="GO" id="GO:0003735">
    <property type="term" value="F:structural constituent of ribosome"/>
    <property type="evidence" value="ECO:0007669"/>
    <property type="project" value="InterPro"/>
</dbReference>
<keyword evidence="4 6" id="KW-0689">Ribosomal protein</keyword>
<reference evidence="8" key="1">
    <citation type="journal article" date="2020" name="mSystems">
        <title>Genome- and Community-Level Interaction Insights into Carbon Utilization and Element Cycling Functions of Hydrothermarchaeota in Hydrothermal Sediment.</title>
        <authorList>
            <person name="Zhou Z."/>
            <person name="Liu Y."/>
            <person name="Xu W."/>
            <person name="Pan J."/>
            <person name="Luo Z.H."/>
            <person name="Li M."/>
        </authorList>
    </citation>
    <scope>NUCLEOTIDE SEQUENCE [LARGE SCALE GENOMIC DNA]</scope>
    <source>
        <strain evidence="8">SpSt-143</strain>
    </source>
</reference>
<dbReference type="GO" id="GO:0005737">
    <property type="term" value="C:cytoplasm"/>
    <property type="evidence" value="ECO:0007669"/>
    <property type="project" value="UniProtKB-ARBA"/>
</dbReference>